<proteinExistence type="inferred from homology"/>
<evidence type="ECO:0000313" key="2">
    <source>
        <dbReference type="EMBL" id="CDX17504.1"/>
    </source>
</evidence>
<dbReference type="InterPro" id="IPR023401">
    <property type="entry name" value="ODC_N"/>
</dbReference>
<dbReference type="PANTHER" id="PTHR13812:SF19">
    <property type="entry name" value="KETIMINE REDUCTASE MU-CRYSTALLIN"/>
    <property type="match status" value="1"/>
</dbReference>
<evidence type="ECO:0000313" key="3">
    <source>
        <dbReference type="Proteomes" id="UP000046373"/>
    </source>
</evidence>
<dbReference type="PANTHER" id="PTHR13812">
    <property type="entry name" value="KETIMINE REDUCTASE MU-CRYSTALLIN"/>
    <property type="match status" value="1"/>
</dbReference>
<gene>
    <name evidence="2" type="ORF">MPLDJ20_110117</name>
</gene>
<dbReference type="AlphaFoldDB" id="A0A090DSI0"/>
<name>A0A090DSI0_MESPL</name>
<dbReference type="Pfam" id="PF02423">
    <property type="entry name" value="OCD_Mu_crystall"/>
    <property type="match status" value="1"/>
</dbReference>
<dbReference type="InterPro" id="IPR003462">
    <property type="entry name" value="ODC_Mu_crystall"/>
</dbReference>
<reference evidence="2 3" key="1">
    <citation type="submission" date="2014-08" db="EMBL/GenBank/DDBJ databases">
        <authorList>
            <person name="Moulin Lionel"/>
        </authorList>
    </citation>
    <scope>NUCLEOTIDE SEQUENCE [LARGE SCALE GENOMIC DNA]</scope>
</reference>
<organism evidence="2 3">
    <name type="scientific">Mesorhizobium plurifarium</name>
    <dbReference type="NCBI Taxonomy" id="69974"/>
    <lineage>
        <taxon>Bacteria</taxon>
        <taxon>Pseudomonadati</taxon>
        <taxon>Pseudomonadota</taxon>
        <taxon>Alphaproteobacteria</taxon>
        <taxon>Hyphomicrobiales</taxon>
        <taxon>Phyllobacteriaceae</taxon>
        <taxon>Mesorhizobium</taxon>
    </lineage>
</organism>
<dbReference type="EMBL" id="CCNB01000003">
    <property type="protein sequence ID" value="CDX17504.1"/>
    <property type="molecule type" value="Genomic_DNA"/>
</dbReference>
<dbReference type="Gene3D" id="3.30.1780.10">
    <property type="entry name" value="ornithine cyclodeaminase, domain 1"/>
    <property type="match status" value="1"/>
</dbReference>
<dbReference type="SUPFAM" id="SSF51735">
    <property type="entry name" value="NAD(P)-binding Rossmann-fold domains"/>
    <property type="match status" value="1"/>
</dbReference>
<dbReference type="FunFam" id="3.40.50.720:FF:000311">
    <property type="entry name" value="Ornithine cyclodeaminase"/>
    <property type="match status" value="1"/>
</dbReference>
<dbReference type="InterPro" id="IPR036291">
    <property type="entry name" value="NAD(P)-bd_dom_sf"/>
</dbReference>
<dbReference type="GO" id="GO:0005737">
    <property type="term" value="C:cytoplasm"/>
    <property type="evidence" value="ECO:0007669"/>
    <property type="project" value="TreeGrafter"/>
</dbReference>
<dbReference type="Proteomes" id="UP000046373">
    <property type="component" value="Unassembled WGS sequence"/>
</dbReference>
<dbReference type="PIRSF" id="PIRSF001439">
    <property type="entry name" value="CryM"/>
    <property type="match status" value="1"/>
</dbReference>
<accession>A0A090DSI0</accession>
<comment type="similarity">
    <text evidence="1">Belongs to the ornithine cyclodeaminase/mu-crystallin family.</text>
</comment>
<evidence type="ECO:0000256" key="1">
    <source>
        <dbReference type="ARBA" id="ARBA00008903"/>
    </source>
</evidence>
<dbReference type="GO" id="GO:0019752">
    <property type="term" value="P:carboxylic acid metabolic process"/>
    <property type="evidence" value="ECO:0007669"/>
    <property type="project" value="UniProtKB-ARBA"/>
</dbReference>
<protein>
    <submittedName>
        <fullName evidence="2">Ornithine cyclodeaminase</fullName>
    </submittedName>
</protein>
<dbReference type="Gene3D" id="3.40.50.720">
    <property type="entry name" value="NAD(P)-binding Rossmann-like Domain"/>
    <property type="match status" value="1"/>
</dbReference>
<dbReference type="GO" id="GO:0016491">
    <property type="term" value="F:oxidoreductase activity"/>
    <property type="evidence" value="ECO:0007669"/>
    <property type="project" value="UniProtKB-ARBA"/>
</dbReference>
<sequence length="333" mass="35337">MNAESEFLLIDKNAIRQALTLPLALEATEAALLKTSNGTARQQIRRTLDLPGAVGSCLSLMYAALDDRPLFGAKVLSVFPGNFAHGLGSHRGGVFLFDKDHGRPVALIDGGELTAWRTAAASAVATKALSRPDSSTLTVFGYGEQARRHVEAISQVRPIRAVHVWGRDPAKAQRFAESLSTAGFGAGAHPDAAEAVRGADIICTTTSSEQPVLFGKWLPPGVHVNAVGASVASCREIDLECVRRSKIWVDYLPMALAAAGELIEAIERGEIGRDHVRGEIGEVLAGAKPGRAGDVDITLYRSLGVPAQDIELANLVYARARDAGLGTSIDFRL</sequence>